<dbReference type="Proteomes" id="UP000663862">
    <property type="component" value="Unassembled WGS sequence"/>
</dbReference>
<dbReference type="Pfam" id="PF00561">
    <property type="entry name" value="Abhydrolase_1"/>
    <property type="match status" value="2"/>
</dbReference>
<organism evidence="3 5">
    <name type="scientific">Rotaria socialis</name>
    <dbReference type="NCBI Taxonomy" id="392032"/>
    <lineage>
        <taxon>Eukaryota</taxon>
        <taxon>Metazoa</taxon>
        <taxon>Spiralia</taxon>
        <taxon>Gnathifera</taxon>
        <taxon>Rotifera</taxon>
        <taxon>Eurotatoria</taxon>
        <taxon>Bdelloidea</taxon>
        <taxon>Philodinida</taxon>
        <taxon>Philodinidae</taxon>
        <taxon>Rotaria</taxon>
    </lineage>
</organism>
<evidence type="ECO:0000259" key="2">
    <source>
        <dbReference type="Pfam" id="PF00561"/>
    </source>
</evidence>
<accession>A0A818UZ60</accession>
<dbReference type="EMBL" id="CAJOBQ010000202">
    <property type="protein sequence ID" value="CAF4291970.1"/>
    <property type="molecule type" value="Genomic_DNA"/>
</dbReference>
<comment type="similarity">
    <text evidence="1">Belongs to the peptidase S33 family. ABHD4/ABHD5 subfamily.</text>
</comment>
<dbReference type="GO" id="GO:0042171">
    <property type="term" value="F:lysophosphatidic acid acyltransferase activity"/>
    <property type="evidence" value="ECO:0007669"/>
    <property type="project" value="TreeGrafter"/>
</dbReference>
<feature type="domain" description="AB hydrolase-1" evidence="2">
    <location>
        <begin position="118"/>
        <end position="384"/>
    </location>
</feature>
<proteinExistence type="inferred from homology"/>
<evidence type="ECO:0000256" key="1">
    <source>
        <dbReference type="ARBA" id="ARBA00038097"/>
    </source>
</evidence>
<evidence type="ECO:0000313" key="3">
    <source>
        <dbReference type="EMBL" id="CAF3703731.1"/>
    </source>
</evidence>
<dbReference type="Proteomes" id="UP000663869">
    <property type="component" value="Unassembled WGS sequence"/>
</dbReference>
<dbReference type="PANTHER" id="PTHR42886">
    <property type="entry name" value="RE40534P-RELATED"/>
    <property type="match status" value="1"/>
</dbReference>
<dbReference type="PRINTS" id="PR00111">
    <property type="entry name" value="ABHYDROLASE"/>
</dbReference>
<gene>
    <name evidence="3" type="ORF">FME351_LOCUS27904</name>
    <name evidence="4" type="ORF">TSG867_LOCUS5692</name>
</gene>
<dbReference type="SUPFAM" id="SSF53474">
    <property type="entry name" value="alpha/beta-Hydrolases"/>
    <property type="match status" value="2"/>
</dbReference>
<dbReference type="Gene3D" id="3.40.50.1820">
    <property type="entry name" value="alpha/beta hydrolase"/>
    <property type="match status" value="2"/>
</dbReference>
<evidence type="ECO:0000313" key="4">
    <source>
        <dbReference type="EMBL" id="CAF4291970.1"/>
    </source>
</evidence>
<dbReference type="GO" id="GO:0052689">
    <property type="term" value="F:carboxylic ester hydrolase activity"/>
    <property type="evidence" value="ECO:0007669"/>
    <property type="project" value="TreeGrafter"/>
</dbReference>
<dbReference type="GO" id="GO:0005739">
    <property type="term" value="C:mitochondrion"/>
    <property type="evidence" value="ECO:0007669"/>
    <property type="project" value="TreeGrafter"/>
</dbReference>
<dbReference type="EMBL" id="CAJNYU010003816">
    <property type="protein sequence ID" value="CAF3703731.1"/>
    <property type="molecule type" value="Genomic_DNA"/>
</dbReference>
<dbReference type="GO" id="GO:0006654">
    <property type="term" value="P:phosphatidic acid biosynthetic process"/>
    <property type="evidence" value="ECO:0007669"/>
    <property type="project" value="TreeGrafter"/>
</dbReference>
<dbReference type="GO" id="GO:0055088">
    <property type="term" value="P:lipid homeostasis"/>
    <property type="evidence" value="ECO:0007669"/>
    <property type="project" value="TreeGrafter"/>
</dbReference>
<name>A0A818UZ60_9BILA</name>
<evidence type="ECO:0000313" key="5">
    <source>
        <dbReference type="Proteomes" id="UP000663869"/>
    </source>
</evidence>
<reference evidence="3" key="1">
    <citation type="submission" date="2021-02" db="EMBL/GenBank/DDBJ databases">
        <authorList>
            <person name="Nowell W R."/>
        </authorList>
    </citation>
    <scope>NUCLEOTIDE SEQUENCE</scope>
</reference>
<dbReference type="InterPro" id="IPR029058">
    <property type="entry name" value="AB_hydrolase_fold"/>
</dbReference>
<protein>
    <recommendedName>
        <fullName evidence="2">AB hydrolase-1 domain-containing protein</fullName>
    </recommendedName>
</protein>
<comment type="caution">
    <text evidence="3">The sequence shown here is derived from an EMBL/GenBank/DDBJ whole genome shotgun (WGS) entry which is preliminary data.</text>
</comment>
<dbReference type="AlphaFoldDB" id="A0A818UZ60"/>
<feature type="domain" description="AB hydrolase-1" evidence="2">
    <location>
        <begin position="557"/>
        <end position="815"/>
    </location>
</feature>
<dbReference type="PANTHER" id="PTHR42886:SF29">
    <property type="entry name" value="PUMMELIG, ISOFORM A"/>
    <property type="match status" value="1"/>
</dbReference>
<dbReference type="InterPro" id="IPR000073">
    <property type="entry name" value="AB_hydrolase_1"/>
</dbReference>
<sequence>MIGNTSSITEEDESYNNDEYNYDRVQFVVDQRPNISLSKNQNEPIPPITSTSTTDSNSWSILNVIKNFLSISPYLLAKAEEQLYQNLKRQYYGEYIHIRGGNLIWTVKSLNPSKTTIPIVLMHDFGCASGIWILNIDFLSARHPLYMFDILGFGRSSRPNFDQTNSINAETKFVETIEDWRIAVGLQTKFYLVGHGFGAYLATVYALKYGEFIKKLILLDPWGFNQKPDENQLHLSIPFWINMLARLMQKLTSFSAFRYLGPLGLPLLKIFAPRWKRLSPAEQSAKKSNALYKYLYYVNTQPASGDLGFQAIASWYGWAKDPIVQSDHTRIESISDDIPLVFIYGSRTNIDNTAAHQILLQRGSTNTSIKTIHSAAHFFFMERPIQFHEVMSDLLSDLPQNVPTLASADSTITTAILSQVNKKNKTSDILDNNEKRMATTNELLLSPDEQLTSPSNAIDEMISMALIHENLNNQNSPIEQLPTESTKKKISSTSRFRTIETLKRLSWKNSGPEQLARAEMKIFETLKSQFQGRYIPVLNNTQKIWSICANLTSTNIPVVLIHGFGGGVGLWSLNLDQLCLDRPVYAFDLPGFAHSSRPVFSRDPIEAESQFVEMIEEWRINMGLNGPFIILGHSFGGFLTAAYAIRYPKYIVQIVLVDPWGFGHKPDNWQTSPMQRIPPWLRSFSSVMMKFSPLAGLRVAGPFGVHIMKYLRQDLRVKFQKLFDDDRVLEYLYHCNAQVPTGEEGFRTISDLLAWSKNPMIDRIHLIDERIPIHFLHGEQSWIEIDSSWIAQGKRDNVFIDTMKDAGHHVYADAPDEFDIFLKKTLMNKE</sequence>